<reference evidence="1" key="1">
    <citation type="submission" date="2016-10" db="EMBL/GenBank/DDBJ databases">
        <authorList>
            <person name="Varghese N."/>
            <person name="Submissions S."/>
        </authorList>
    </citation>
    <scope>NUCLEOTIDE SEQUENCE [LARGE SCALE GENOMIC DNA]</scope>
    <source>
        <strain evidence="1">YR281</strain>
    </source>
</reference>
<keyword evidence="2" id="KW-1185">Reference proteome</keyword>
<accession>A0A7Z7BFY2</accession>
<comment type="caution">
    <text evidence="1">The sequence shown here is derived from an EMBL/GenBank/DDBJ whole genome shotgun (WGS) entry which is preliminary data.</text>
</comment>
<name>A0A7Z7BFY2_9BURK</name>
<sequence>MRLATSGDFGSDAGCVQRTAVFVVIVAPITLNDAGLRKRPAALAGNGWDRINQRVKLGDIVTVGAGEDYRERDALRFGNEVVL</sequence>
<protein>
    <submittedName>
        <fullName evidence="1">Uncharacterized protein</fullName>
    </submittedName>
</protein>
<proteinExistence type="predicted"/>
<gene>
    <name evidence="1" type="ORF">SAMN04487926_1358</name>
</gene>
<evidence type="ECO:0000313" key="1">
    <source>
        <dbReference type="EMBL" id="SDJ14780.1"/>
    </source>
</evidence>
<dbReference type="Proteomes" id="UP000198900">
    <property type="component" value="Unassembled WGS sequence"/>
</dbReference>
<organism evidence="1 2">
    <name type="scientific">Paraburkholderia steynii</name>
    <dbReference type="NCBI Taxonomy" id="1245441"/>
    <lineage>
        <taxon>Bacteria</taxon>
        <taxon>Pseudomonadati</taxon>
        <taxon>Pseudomonadota</taxon>
        <taxon>Betaproteobacteria</taxon>
        <taxon>Burkholderiales</taxon>
        <taxon>Burkholderiaceae</taxon>
        <taxon>Paraburkholderia</taxon>
    </lineage>
</organism>
<dbReference type="AlphaFoldDB" id="A0A7Z7BFY2"/>
<evidence type="ECO:0000313" key="2">
    <source>
        <dbReference type="Proteomes" id="UP000198900"/>
    </source>
</evidence>
<dbReference type="EMBL" id="FNDI01000035">
    <property type="protein sequence ID" value="SDJ14780.1"/>
    <property type="molecule type" value="Genomic_DNA"/>
</dbReference>